<gene>
    <name evidence="2" type="ORF">CBE89_00215</name>
</gene>
<dbReference type="RefSeq" id="WP_080548633.1">
    <property type="nucleotide sequence ID" value="NZ_BJLD01000001.1"/>
</dbReference>
<dbReference type="Proteomes" id="UP000250197">
    <property type="component" value="Chromosome"/>
</dbReference>
<dbReference type="EMBL" id="CP021252">
    <property type="protein sequence ID" value="ART20102.1"/>
    <property type="molecule type" value="Genomic_DNA"/>
</dbReference>
<feature type="compositionally biased region" description="Low complexity" evidence="1">
    <location>
        <begin position="111"/>
        <end position="122"/>
    </location>
</feature>
<dbReference type="OrthoDB" id="4411749at2"/>
<evidence type="ECO:0000256" key="1">
    <source>
        <dbReference type="SAM" id="MobiDB-lite"/>
    </source>
</evidence>
<dbReference type="Pfam" id="PF14042">
    <property type="entry name" value="DUF4247"/>
    <property type="match status" value="1"/>
</dbReference>
<name>A0A2Z2IXH1_CORST</name>
<reference evidence="2 3" key="1">
    <citation type="submission" date="2017-05" db="EMBL/GenBank/DDBJ databases">
        <title>Complete genome sequence of Corynebacterium striatum KC-Na-1 isolated from Neophocaena asiaeorientalis in Korea.</title>
        <authorList>
            <person name="Kim J.H."/>
            <person name="Lee K."/>
        </authorList>
    </citation>
    <scope>NUCLEOTIDE SEQUENCE [LARGE SCALE GENOMIC DNA]</scope>
    <source>
        <strain evidence="2 3">KC-Na-01</strain>
    </source>
</reference>
<proteinExistence type="predicted"/>
<evidence type="ECO:0000313" key="3">
    <source>
        <dbReference type="Proteomes" id="UP000250197"/>
    </source>
</evidence>
<feature type="region of interest" description="Disordered" evidence="1">
    <location>
        <begin position="111"/>
        <end position="132"/>
    </location>
</feature>
<evidence type="ECO:0000313" key="2">
    <source>
        <dbReference type="EMBL" id="ART20102.1"/>
    </source>
</evidence>
<evidence type="ECO:0008006" key="4">
    <source>
        <dbReference type="Google" id="ProtNLM"/>
    </source>
</evidence>
<dbReference type="KEGG" id="cstr:CBE89_00215"/>
<dbReference type="InterPro" id="IPR025341">
    <property type="entry name" value="DUF4247"/>
</dbReference>
<sequence length="132" mass="14029">MDSVNYDKGWKWSLVFAVLFAVIGGLTSPGVTGAPIRSGACQANNVQAEANRLAAEHKPKARQFDPATGTEYLRYRKQIVKVEPTGPQNCSVRVENLDHFHDGTYIFLGPGFSPSSPSRSSGGSSGSSGGVK</sequence>
<organism evidence="2 3">
    <name type="scientific">Corynebacterium striatum</name>
    <dbReference type="NCBI Taxonomy" id="43770"/>
    <lineage>
        <taxon>Bacteria</taxon>
        <taxon>Bacillati</taxon>
        <taxon>Actinomycetota</taxon>
        <taxon>Actinomycetes</taxon>
        <taxon>Mycobacteriales</taxon>
        <taxon>Corynebacteriaceae</taxon>
        <taxon>Corynebacterium</taxon>
    </lineage>
</organism>
<feature type="compositionally biased region" description="Gly residues" evidence="1">
    <location>
        <begin position="123"/>
        <end position="132"/>
    </location>
</feature>
<accession>A0A2Z2IXH1</accession>
<dbReference type="AlphaFoldDB" id="A0A2Z2IXH1"/>
<protein>
    <recommendedName>
        <fullName evidence="4">DUF4247 domain-containing protein</fullName>
    </recommendedName>
</protein>